<name>A0A081BFE1_9HYPH</name>
<comment type="caution">
    <text evidence="3">The sequence shown here is derived from an EMBL/GenBank/DDBJ whole genome shotgun (WGS) entry which is preliminary data.</text>
</comment>
<keyword evidence="2" id="KW-0812">Transmembrane</keyword>
<gene>
    <name evidence="3" type="ORF">M2A_3258</name>
</gene>
<evidence type="ECO:0000313" key="3">
    <source>
        <dbReference type="EMBL" id="GAK46759.1"/>
    </source>
</evidence>
<evidence type="ECO:0000256" key="2">
    <source>
        <dbReference type="SAM" id="Phobius"/>
    </source>
</evidence>
<accession>A0A081BFE1</accession>
<feature type="region of interest" description="Disordered" evidence="1">
    <location>
        <begin position="43"/>
        <end position="76"/>
    </location>
</feature>
<dbReference type="RefSeq" id="WP_045449700.1">
    <property type="nucleotide sequence ID" value="NZ_BBIO01000027.1"/>
</dbReference>
<protein>
    <submittedName>
        <fullName evidence="3">Conserved protein</fullName>
    </submittedName>
</protein>
<organism evidence="3 4">
    <name type="scientific">Tepidicaulis marinus</name>
    <dbReference type="NCBI Taxonomy" id="1333998"/>
    <lineage>
        <taxon>Bacteria</taxon>
        <taxon>Pseudomonadati</taxon>
        <taxon>Pseudomonadota</taxon>
        <taxon>Alphaproteobacteria</taxon>
        <taxon>Hyphomicrobiales</taxon>
        <taxon>Parvibaculaceae</taxon>
        <taxon>Tepidicaulis</taxon>
    </lineage>
</organism>
<sequence>MEFNLTEWWVPAIAMMVLGLYIARSFITEYRLPMPETPVATRSLSSAAADAAENNAGEESGSEESGGKKSKPKKKRSILWRTSWLWGPLLIGAAAQLYLTHVAGIGG</sequence>
<keyword evidence="4" id="KW-1185">Reference proteome</keyword>
<dbReference type="Proteomes" id="UP000028702">
    <property type="component" value="Unassembled WGS sequence"/>
</dbReference>
<feature type="transmembrane region" description="Helical" evidence="2">
    <location>
        <begin position="6"/>
        <end position="23"/>
    </location>
</feature>
<proteinExistence type="predicted"/>
<keyword evidence="2" id="KW-0472">Membrane</keyword>
<evidence type="ECO:0000256" key="1">
    <source>
        <dbReference type="SAM" id="MobiDB-lite"/>
    </source>
</evidence>
<evidence type="ECO:0000313" key="4">
    <source>
        <dbReference type="Proteomes" id="UP000028702"/>
    </source>
</evidence>
<dbReference type="EMBL" id="BBIO01000027">
    <property type="protein sequence ID" value="GAK46759.1"/>
    <property type="molecule type" value="Genomic_DNA"/>
</dbReference>
<dbReference type="AlphaFoldDB" id="A0A081BFE1"/>
<reference evidence="3 4" key="1">
    <citation type="submission" date="2014-07" db="EMBL/GenBank/DDBJ databases">
        <title>Tepidicaulis marinum gen. nov., sp. nov., a novel marine bacterium denitrifying nitrate to nitrous oxide strictly under microaerobic conditions.</title>
        <authorList>
            <person name="Takeuchi M."/>
            <person name="Yamagishi T."/>
            <person name="Kamagata Y."/>
            <person name="Oshima K."/>
            <person name="Hattori M."/>
            <person name="Katayama T."/>
            <person name="Hanada S."/>
            <person name="Tamaki H."/>
            <person name="Marumo K."/>
            <person name="Maeda H."/>
            <person name="Nedachi M."/>
            <person name="Iwasaki W."/>
            <person name="Suwa Y."/>
            <person name="Sakata S."/>
        </authorList>
    </citation>
    <scope>NUCLEOTIDE SEQUENCE [LARGE SCALE GENOMIC DNA]</scope>
    <source>
        <strain evidence="3 4">MA2</strain>
    </source>
</reference>
<feature type="compositionally biased region" description="Low complexity" evidence="1">
    <location>
        <begin position="45"/>
        <end position="59"/>
    </location>
</feature>
<keyword evidence="2" id="KW-1133">Transmembrane helix</keyword>
<feature type="transmembrane region" description="Helical" evidence="2">
    <location>
        <begin position="78"/>
        <end position="99"/>
    </location>
</feature>